<dbReference type="EMBL" id="HBIS01006675">
    <property type="protein sequence ID" value="CAE0612214.1"/>
    <property type="molecule type" value="Transcribed_RNA"/>
</dbReference>
<evidence type="ECO:0000313" key="5">
    <source>
        <dbReference type="EMBL" id="CAE0612214.1"/>
    </source>
</evidence>
<reference evidence="5" key="1">
    <citation type="submission" date="2021-01" db="EMBL/GenBank/DDBJ databases">
        <authorList>
            <person name="Corre E."/>
            <person name="Pelletier E."/>
            <person name="Niang G."/>
            <person name="Scheremetjew M."/>
            <person name="Finn R."/>
            <person name="Kale V."/>
            <person name="Holt S."/>
            <person name="Cochrane G."/>
            <person name="Meng A."/>
            <person name="Brown T."/>
            <person name="Cohen L."/>
        </authorList>
    </citation>
    <scope>NUCLEOTIDE SEQUENCE</scope>
    <source>
        <strain evidence="5">CCMP1897</strain>
    </source>
</reference>
<sequence>MAVALLGRKRCVWEEETTHAWTEDGRGAKRTKRCRKNREKLIRLKEDFPDMDDTTLRHVLESCGDDLEEAIHSLQALKIAAGQCEERLLAAKTAVDVGQATNPGFPNGTTADVQTAAEGRGDAKDKQAAHAAKGRNEVERSANDWVEIVVGEMSKSVDLDDARKRAANLLEKFEQDVLQASGVERERVRQLLEENTILKRAVTIQNQRIAEAAEKDREINHLRQALSQCQEQLHKAEMNQYALAMHLRQATGEGTLDHTRFPDVY</sequence>
<accession>A0A6U9S7P1</accession>
<dbReference type="PROSITE" id="PS51140">
    <property type="entry name" value="CUE"/>
    <property type="match status" value="1"/>
</dbReference>
<evidence type="ECO:0000256" key="1">
    <source>
        <dbReference type="SAM" id="Coils"/>
    </source>
</evidence>
<dbReference type="PANTHER" id="PTHR31245:SF20">
    <property type="entry name" value="F18B13.13 PROTEIN"/>
    <property type="match status" value="1"/>
</dbReference>
<evidence type="ECO:0000256" key="2">
    <source>
        <dbReference type="SAM" id="MobiDB-lite"/>
    </source>
</evidence>
<evidence type="ECO:0000313" key="4">
    <source>
        <dbReference type="EMBL" id="CAE0612212.1"/>
    </source>
</evidence>
<feature type="domain" description="CUE" evidence="3">
    <location>
        <begin position="36"/>
        <end position="79"/>
    </location>
</feature>
<gene>
    <name evidence="4" type="ORF">PSAL00342_LOCUS6047</name>
    <name evidence="5" type="ORF">PSAL00342_LOCUS6049</name>
</gene>
<evidence type="ECO:0000259" key="3">
    <source>
        <dbReference type="PROSITE" id="PS51140"/>
    </source>
</evidence>
<protein>
    <recommendedName>
        <fullName evidence="3">CUE domain-containing protein</fullName>
    </recommendedName>
</protein>
<feature type="coiled-coil region" evidence="1">
    <location>
        <begin position="212"/>
        <end position="239"/>
    </location>
</feature>
<keyword evidence="1" id="KW-0175">Coiled coil</keyword>
<organism evidence="5">
    <name type="scientific">Picocystis salinarum</name>
    <dbReference type="NCBI Taxonomy" id="88271"/>
    <lineage>
        <taxon>Eukaryota</taxon>
        <taxon>Viridiplantae</taxon>
        <taxon>Chlorophyta</taxon>
        <taxon>Picocystophyceae</taxon>
        <taxon>Picocystales</taxon>
        <taxon>Picocystaceae</taxon>
        <taxon>Picocystis</taxon>
    </lineage>
</organism>
<dbReference type="EMBL" id="HBIS01006673">
    <property type="protein sequence ID" value="CAE0612212.1"/>
    <property type="molecule type" value="Transcribed_RNA"/>
</dbReference>
<dbReference type="SUPFAM" id="SSF46934">
    <property type="entry name" value="UBA-like"/>
    <property type="match status" value="1"/>
</dbReference>
<proteinExistence type="predicted"/>
<dbReference type="GO" id="GO:0043130">
    <property type="term" value="F:ubiquitin binding"/>
    <property type="evidence" value="ECO:0007669"/>
    <property type="project" value="InterPro"/>
</dbReference>
<dbReference type="Pfam" id="PF02845">
    <property type="entry name" value="CUE"/>
    <property type="match status" value="1"/>
</dbReference>
<dbReference type="InterPro" id="IPR003892">
    <property type="entry name" value="CUE"/>
</dbReference>
<dbReference type="AlphaFoldDB" id="A0A6U9S7P1"/>
<feature type="compositionally biased region" description="Basic and acidic residues" evidence="2">
    <location>
        <begin position="119"/>
        <end position="137"/>
    </location>
</feature>
<dbReference type="PANTHER" id="PTHR31245">
    <property type="entry name" value="UBIQUITIN SYSTEM COMPONENT CUE PROTEIN"/>
    <property type="match status" value="1"/>
</dbReference>
<feature type="region of interest" description="Disordered" evidence="2">
    <location>
        <begin position="118"/>
        <end position="137"/>
    </location>
</feature>
<dbReference type="InterPro" id="IPR009060">
    <property type="entry name" value="UBA-like_sf"/>
</dbReference>
<dbReference type="CDD" id="cd14279">
    <property type="entry name" value="CUE"/>
    <property type="match status" value="1"/>
</dbReference>
<name>A0A6U9S7P1_9CHLO</name>
<dbReference type="Gene3D" id="1.10.8.10">
    <property type="entry name" value="DNA helicase RuvA subunit, C-terminal domain"/>
    <property type="match status" value="1"/>
</dbReference>